<dbReference type="RefSeq" id="YP_009812989.1">
    <property type="nucleotide sequence ID" value="NC_048073.1"/>
</dbReference>
<dbReference type="KEGG" id="vg:55004064"/>
<evidence type="ECO:0000313" key="2">
    <source>
        <dbReference type="Proteomes" id="UP000268320"/>
    </source>
</evidence>
<dbReference type="Proteomes" id="UP000268320">
    <property type="component" value="Genome"/>
</dbReference>
<proteinExistence type="predicted"/>
<dbReference type="GeneID" id="55004064"/>
<accession>A0A386KJ70</accession>
<organism evidence="1 2">
    <name type="scientific">Escherichia phage FEC19</name>
    <dbReference type="NCBI Taxonomy" id="2315486"/>
    <lineage>
        <taxon>Viruses</taxon>
        <taxon>Duplodnaviria</taxon>
        <taxon>Heunggongvirae</taxon>
        <taxon>Uroviricota</taxon>
        <taxon>Caudoviricetes</taxon>
        <taxon>Lindbergviridae</taxon>
        <taxon>Wifcevirus</taxon>
        <taxon>Wifcevirus FEC19</taxon>
    </lineage>
</organism>
<sequence length="215" mass="24535">MNKAINIAKFFQHLGELNKESDVHGEEMNRMISTVLRGFGYDKDSITCKRTKLVDETYLYYVELRVGKDLMIIDPKLEGAHCFGAHPRASEFKGRGRNRLQKLDDAGDLNISMFLKEFLALPKVASSTGRDDLCKIGFRTKDLRNALRKKGFVPSYDNVAALMASMEEAEAMDKVRGYFLNTGYTMYEWHTKGLTVADFIYSLEQKYVRNMQATG</sequence>
<keyword evidence="2" id="KW-1185">Reference proteome</keyword>
<evidence type="ECO:0000313" key="1">
    <source>
        <dbReference type="EMBL" id="AYD85452.1"/>
    </source>
</evidence>
<reference evidence="1 2" key="1">
    <citation type="submission" date="2018-08" db="EMBL/GenBank/DDBJ databases">
        <title>Characterization and Complete Genome Sequence Analysis of a Lytic Bacteriophage FEC19 infecting Escherichia coli O157:H7.</title>
        <authorList>
            <person name="Fan C."/>
            <person name="Zhao C."/>
            <person name="Tie D."/>
            <person name="Sun Y."/>
        </authorList>
    </citation>
    <scope>NUCLEOTIDE SEQUENCE [LARGE SCALE GENOMIC DNA]</scope>
</reference>
<protein>
    <submittedName>
        <fullName evidence="1">Uncharacterized protein</fullName>
    </submittedName>
</protein>
<name>A0A386KJ70_9CAUD</name>
<dbReference type="EMBL" id="MH816966">
    <property type="protein sequence ID" value="AYD85452.1"/>
    <property type="molecule type" value="Genomic_DNA"/>
</dbReference>